<dbReference type="InterPro" id="IPR007813">
    <property type="entry name" value="PilN"/>
</dbReference>
<evidence type="ECO:0000313" key="2">
    <source>
        <dbReference type="EMBL" id="KKS33238.1"/>
    </source>
</evidence>
<dbReference type="Pfam" id="PF05137">
    <property type="entry name" value="PilN"/>
    <property type="match status" value="1"/>
</dbReference>
<protein>
    <recommendedName>
        <fullName evidence="4">Fimbrial assembly family protein</fullName>
    </recommendedName>
</protein>
<name>A0A0G1B6X0_9BACT</name>
<accession>A0A0G1B6X0</accession>
<dbReference type="EMBL" id="LCCN01000001">
    <property type="protein sequence ID" value="KKS33238.1"/>
    <property type="molecule type" value="Genomic_DNA"/>
</dbReference>
<keyword evidence="1" id="KW-0812">Transmembrane</keyword>
<evidence type="ECO:0008006" key="4">
    <source>
        <dbReference type="Google" id="ProtNLM"/>
    </source>
</evidence>
<gene>
    <name evidence="2" type="ORF">UU93_C0001G0069</name>
</gene>
<proteinExistence type="predicted"/>
<reference evidence="2 3" key="1">
    <citation type="journal article" date="2015" name="Nature">
        <title>rRNA introns, odd ribosomes, and small enigmatic genomes across a large radiation of phyla.</title>
        <authorList>
            <person name="Brown C.T."/>
            <person name="Hug L.A."/>
            <person name="Thomas B.C."/>
            <person name="Sharon I."/>
            <person name="Castelle C.J."/>
            <person name="Singh A."/>
            <person name="Wilkins M.J."/>
            <person name="Williams K.H."/>
            <person name="Banfield J.F."/>
        </authorList>
    </citation>
    <scope>NUCLEOTIDE SEQUENCE [LARGE SCALE GENOMIC DNA]</scope>
</reference>
<comment type="caution">
    <text evidence="2">The sequence shown here is derived from an EMBL/GenBank/DDBJ whole genome shotgun (WGS) entry which is preliminary data.</text>
</comment>
<sequence length="176" mass="19641">MSAPRSINLLPQSEFETSFWGKLLTWALSTGRYVIILTELVVIIAFISRFKLDQDLQVLSEKISGQKNVLRASSSYETRFRQVQTKITTAKKKLDTQHQVTQALDLVTSRVITGVKLENINVDLNGVSVTGTALDSQIFGNFVTRFSISPQWKSIDLSNISQTDTLGVKFTISAKI</sequence>
<dbReference type="AlphaFoldDB" id="A0A0G1B6X0"/>
<organism evidence="2 3">
    <name type="scientific">Candidatus Amesbacteria bacterium GW2011_GWA2_42_12</name>
    <dbReference type="NCBI Taxonomy" id="1618356"/>
    <lineage>
        <taxon>Bacteria</taxon>
        <taxon>Candidatus Amesiibacteriota</taxon>
    </lineage>
</organism>
<dbReference type="STRING" id="1618356.UU93_C0001G0069"/>
<feature type="transmembrane region" description="Helical" evidence="1">
    <location>
        <begin position="23"/>
        <end position="47"/>
    </location>
</feature>
<dbReference type="Proteomes" id="UP000034160">
    <property type="component" value="Unassembled WGS sequence"/>
</dbReference>
<evidence type="ECO:0000313" key="3">
    <source>
        <dbReference type="Proteomes" id="UP000034160"/>
    </source>
</evidence>
<evidence type="ECO:0000256" key="1">
    <source>
        <dbReference type="SAM" id="Phobius"/>
    </source>
</evidence>
<keyword evidence="1" id="KW-0472">Membrane</keyword>
<keyword evidence="1" id="KW-1133">Transmembrane helix</keyword>